<comment type="similarity">
    <text evidence="2">Belongs to the bacterial solute-binding protein 5 family.</text>
</comment>
<dbReference type="PANTHER" id="PTHR30290">
    <property type="entry name" value="PERIPLASMIC BINDING COMPONENT OF ABC TRANSPORTER"/>
    <property type="match status" value="1"/>
</dbReference>
<reference evidence="6 7" key="1">
    <citation type="journal article" date="2015" name="Genome Announc.">
        <title>Expanding the biotechnology potential of lactobacilli through comparative genomics of 213 strains and associated genera.</title>
        <authorList>
            <person name="Sun Z."/>
            <person name="Harris H.M."/>
            <person name="McCann A."/>
            <person name="Guo C."/>
            <person name="Argimon S."/>
            <person name="Zhang W."/>
            <person name="Yang X."/>
            <person name="Jeffery I.B."/>
            <person name="Cooney J.C."/>
            <person name="Kagawa T.F."/>
            <person name="Liu W."/>
            <person name="Song Y."/>
            <person name="Salvetti E."/>
            <person name="Wrobel A."/>
            <person name="Rasinkangas P."/>
            <person name="Parkhill J."/>
            <person name="Rea M.C."/>
            <person name="O'Sullivan O."/>
            <person name="Ritari J."/>
            <person name="Douillard F.P."/>
            <person name="Paul Ross R."/>
            <person name="Yang R."/>
            <person name="Briner A.E."/>
            <person name="Felis G.E."/>
            <person name="de Vos W.M."/>
            <person name="Barrangou R."/>
            <person name="Klaenhammer T.R."/>
            <person name="Caufield P.W."/>
            <person name="Cui Y."/>
            <person name="Zhang H."/>
            <person name="O'Toole P.W."/>
        </authorList>
    </citation>
    <scope>NUCLEOTIDE SEQUENCE [LARGE SCALE GENOMIC DNA]</scope>
    <source>
        <strain evidence="6 7">DSM 12744</strain>
    </source>
</reference>
<organism evidence="6 7">
    <name type="scientific">Schleiferilactobacillus perolens DSM 12744</name>
    <dbReference type="NCBI Taxonomy" id="1423792"/>
    <lineage>
        <taxon>Bacteria</taxon>
        <taxon>Bacillati</taxon>
        <taxon>Bacillota</taxon>
        <taxon>Bacilli</taxon>
        <taxon>Lactobacillales</taxon>
        <taxon>Lactobacillaceae</taxon>
        <taxon>Schleiferilactobacillus</taxon>
    </lineage>
</organism>
<keyword evidence="4" id="KW-0732">Signal</keyword>
<dbReference type="EMBL" id="AZEC01000003">
    <property type="protein sequence ID" value="KRL13801.1"/>
    <property type="molecule type" value="Genomic_DNA"/>
</dbReference>
<gene>
    <name evidence="6" type="ORF">FD09_GL001831</name>
</gene>
<keyword evidence="7" id="KW-1185">Reference proteome</keyword>
<dbReference type="SUPFAM" id="SSF53850">
    <property type="entry name" value="Periplasmic binding protein-like II"/>
    <property type="match status" value="1"/>
</dbReference>
<comment type="caution">
    <text evidence="6">The sequence shown here is derived from an EMBL/GenBank/DDBJ whole genome shotgun (WGS) entry which is preliminary data.</text>
</comment>
<evidence type="ECO:0000313" key="6">
    <source>
        <dbReference type="EMBL" id="KRL13801.1"/>
    </source>
</evidence>
<evidence type="ECO:0000256" key="4">
    <source>
        <dbReference type="ARBA" id="ARBA00022729"/>
    </source>
</evidence>
<evidence type="ECO:0000256" key="1">
    <source>
        <dbReference type="ARBA" id="ARBA00004193"/>
    </source>
</evidence>
<dbReference type="GO" id="GO:0015833">
    <property type="term" value="P:peptide transport"/>
    <property type="evidence" value="ECO:0007669"/>
    <property type="project" value="TreeGrafter"/>
</dbReference>
<dbReference type="CDD" id="cd08504">
    <property type="entry name" value="PBP2_OppA"/>
    <property type="match status" value="1"/>
</dbReference>
<dbReference type="Gene3D" id="3.10.105.10">
    <property type="entry name" value="Dipeptide-binding Protein, Domain 3"/>
    <property type="match status" value="1"/>
</dbReference>
<evidence type="ECO:0000259" key="5">
    <source>
        <dbReference type="Pfam" id="PF00496"/>
    </source>
</evidence>
<name>A0A0R1N231_9LACO</name>
<dbReference type="PATRIC" id="fig|1423792.3.peg.1856"/>
<dbReference type="GO" id="GO:0005886">
    <property type="term" value="C:plasma membrane"/>
    <property type="evidence" value="ECO:0007669"/>
    <property type="project" value="UniProtKB-SubCell"/>
</dbReference>
<dbReference type="AlphaFoldDB" id="A0A0R1N231"/>
<dbReference type="Pfam" id="PF00496">
    <property type="entry name" value="SBP_bac_5"/>
    <property type="match status" value="1"/>
</dbReference>
<dbReference type="Proteomes" id="UP000051330">
    <property type="component" value="Unassembled WGS sequence"/>
</dbReference>
<accession>A0A0R1N231</accession>
<dbReference type="GO" id="GO:1904680">
    <property type="term" value="F:peptide transmembrane transporter activity"/>
    <property type="evidence" value="ECO:0007669"/>
    <property type="project" value="TreeGrafter"/>
</dbReference>
<protein>
    <submittedName>
        <fullName evidence="6">Oligopeptide ABC transporter binding protein</fullName>
    </submittedName>
</protein>
<dbReference type="PANTHER" id="PTHR30290:SF10">
    <property type="entry name" value="PERIPLASMIC OLIGOPEPTIDE-BINDING PROTEIN-RELATED"/>
    <property type="match status" value="1"/>
</dbReference>
<keyword evidence="3" id="KW-0813">Transport</keyword>
<dbReference type="Gene3D" id="3.40.190.10">
    <property type="entry name" value="Periplasmic binding protein-like II"/>
    <property type="match status" value="1"/>
</dbReference>
<evidence type="ECO:0000256" key="3">
    <source>
        <dbReference type="ARBA" id="ARBA00022448"/>
    </source>
</evidence>
<proteinExistence type="inferred from homology"/>
<dbReference type="STRING" id="1423792.FD09_GL001831"/>
<dbReference type="InterPro" id="IPR039424">
    <property type="entry name" value="SBP_5"/>
</dbReference>
<dbReference type="PROSITE" id="PS01040">
    <property type="entry name" value="SBP_BACTERIAL_5"/>
    <property type="match status" value="1"/>
</dbReference>
<dbReference type="InterPro" id="IPR023765">
    <property type="entry name" value="SBP_5_CS"/>
</dbReference>
<feature type="domain" description="Solute-binding protein family 5" evidence="5">
    <location>
        <begin position="74"/>
        <end position="519"/>
    </location>
</feature>
<evidence type="ECO:0000313" key="7">
    <source>
        <dbReference type="Proteomes" id="UP000051330"/>
    </source>
</evidence>
<evidence type="ECO:0000256" key="2">
    <source>
        <dbReference type="ARBA" id="ARBA00005695"/>
    </source>
</evidence>
<sequence>MVVALASVALLAACNQSSKSSSGSGSNSATSTYNYIYSTDPTTLDYTVSSRATNSTHYANFVDGLLENDQYGRLKPDLAKSWTVSKDGKTYTYKLRKGVKWVDSEGNTYGTVKAQDFVTGLKHAVAAKSETLYVVQNSIAGLNDYVTGKTKDFSKVGIKAINDDTLQYTLNQAEPYWNSKLTYGVMFPVNAKFLKSEGSNFGKMQASSILYNGPYILSNFTAKSVIQYKANDSYWDKKNVHIKNVKLTYSDGSDPDAQYKSYKKGNLSGARVYPTSPYYKTVQKQDAKNITWSIQDASVYNMTFNLDRQTYNLTSKKTDKEKEDTKKAILNKNFRQAIQFAFDKTAYNAQAVGEAGAKRSLRNEMTPPAFVSIDGKNYGSQVEKDLAALDPSTYKGVSLADGQDGAYDPAKAKTLFAKAKKELQAEGVSFPIHLDLPEDEKQQLLGNQAKSFKSSVEKNLGKDNVNIDIQFTSEDKYLAATYQATTGKASDFDISNASGWSPDYDDPSTYLDIYNPDTGSMVQTLGLEAGAMLKGKDETADAKKAVGLDTYAEQVAAAEKITSNDNERYAAFAKAEATLLDSAIQIPINSAGGTPSVSKVVPYSRPFSWSGLGANKFKLMKLQSKTVTAAQYEKAQKAWYAERAKIAKEEAAK</sequence>
<comment type="subcellular location">
    <subcellularLocation>
        <location evidence="1">Cell membrane</location>
        <topology evidence="1">Lipid-anchor</topology>
    </subcellularLocation>
</comment>
<dbReference type="InterPro" id="IPR000914">
    <property type="entry name" value="SBP_5_dom"/>
</dbReference>
<dbReference type="Gene3D" id="3.90.76.10">
    <property type="entry name" value="Dipeptide-binding Protein, Domain 1"/>
    <property type="match status" value="1"/>
</dbReference>